<keyword evidence="2" id="KW-0804">Transcription</keyword>
<evidence type="ECO:0000259" key="4">
    <source>
        <dbReference type="Pfam" id="PF13656"/>
    </source>
</evidence>
<dbReference type="PANTHER" id="PTHR13946:SF28">
    <property type="entry name" value="DNA-DIRECTED RNA POLYMERASES I AND III SUBUNIT RPAC2"/>
    <property type="match status" value="1"/>
</dbReference>
<dbReference type="Pfam" id="PF13656">
    <property type="entry name" value="RNA_pol_L_2"/>
    <property type="match status" value="1"/>
</dbReference>
<dbReference type="AlphaFoldDB" id="A0A6G3MLN4"/>
<protein>
    <submittedName>
        <fullName evidence="5">DNA-directed RNA polymerases I and III subunit rpc19 (Trinotate prediction)</fullName>
    </submittedName>
</protein>
<accession>A0A6G3MLN4</accession>
<dbReference type="SUPFAM" id="SSF55257">
    <property type="entry name" value="RBP11-like subunits of RNA polymerase"/>
    <property type="match status" value="1"/>
</dbReference>
<dbReference type="HAMAP" id="MF_00261">
    <property type="entry name" value="RNApol_arch_Rpo11"/>
    <property type="match status" value="1"/>
</dbReference>
<keyword evidence="1 5" id="KW-0240">DNA-directed RNA polymerase</keyword>
<feature type="domain" description="DNA-directed RNA polymerase RBP11-like dimerisation" evidence="4">
    <location>
        <begin position="24"/>
        <end position="89"/>
    </location>
</feature>
<dbReference type="GO" id="GO:0003677">
    <property type="term" value="F:DNA binding"/>
    <property type="evidence" value="ECO:0007669"/>
    <property type="project" value="InterPro"/>
</dbReference>
<proteinExistence type="inferred from homology"/>
<dbReference type="GO" id="GO:0005666">
    <property type="term" value="C:RNA polymerase III complex"/>
    <property type="evidence" value="ECO:0007669"/>
    <property type="project" value="TreeGrafter"/>
</dbReference>
<evidence type="ECO:0000256" key="2">
    <source>
        <dbReference type="ARBA" id="ARBA00023163"/>
    </source>
</evidence>
<dbReference type="InterPro" id="IPR008193">
    <property type="entry name" value="RNA_pol_Rpb11_13-16kDa_CS"/>
</dbReference>
<dbReference type="InterPro" id="IPR022905">
    <property type="entry name" value="Rpo11-like"/>
</dbReference>
<name>A0A6G3MLN4_HENSL</name>
<dbReference type="PANTHER" id="PTHR13946">
    <property type="entry name" value="DNA-DIRECTED RNA POLYMERASE I,II,III"/>
    <property type="match status" value="1"/>
</dbReference>
<dbReference type="GO" id="GO:0003899">
    <property type="term" value="F:DNA-directed RNA polymerase activity"/>
    <property type="evidence" value="ECO:0007669"/>
    <property type="project" value="InterPro"/>
</dbReference>
<dbReference type="GO" id="GO:0046983">
    <property type="term" value="F:protein dimerization activity"/>
    <property type="evidence" value="ECO:0007669"/>
    <property type="project" value="InterPro"/>
</dbReference>
<evidence type="ECO:0000313" key="5">
    <source>
        <dbReference type="EMBL" id="NDJ94930.1"/>
    </source>
</evidence>
<dbReference type="InterPro" id="IPR036603">
    <property type="entry name" value="RBP11-like"/>
</dbReference>
<dbReference type="GO" id="GO:0005736">
    <property type="term" value="C:RNA polymerase I complex"/>
    <property type="evidence" value="ECO:0007669"/>
    <property type="project" value="TreeGrafter"/>
</dbReference>
<sequence>MADSEIKALDIIPIHSDLKNHHGITCVFYNEDHTLGNVLVQYLQKIDNVNYSGYSIPHPSDVKMNVRIQTIDIFPEQALKMALQHIKETSILLLSKFDVFSFYYLS</sequence>
<dbReference type="EMBL" id="GHBP01013225">
    <property type="protein sequence ID" value="NDJ94930.1"/>
    <property type="molecule type" value="Transcribed_RNA"/>
</dbReference>
<evidence type="ECO:0000256" key="3">
    <source>
        <dbReference type="ARBA" id="ARBA00025751"/>
    </source>
</evidence>
<comment type="similarity">
    <text evidence="3">Belongs to the archaeal Rpo11/eukaryotic RPB11/RPC19 RNA polymerase subunit family.</text>
</comment>
<organism evidence="5">
    <name type="scientific">Henneguya salminicola</name>
    <name type="common">Myxosporean</name>
    <dbReference type="NCBI Taxonomy" id="69463"/>
    <lineage>
        <taxon>Eukaryota</taxon>
        <taxon>Metazoa</taxon>
        <taxon>Cnidaria</taxon>
        <taxon>Myxozoa</taxon>
        <taxon>Myxosporea</taxon>
        <taxon>Bivalvulida</taxon>
        <taxon>Platysporina</taxon>
        <taxon>Myxobolidae</taxon>
        <taxon>Henneguya</taxon>
    </lineage>
</organism>
<evidence type="ECO:0000256" key="1">
    <source>
        <dbReference type="ARBA" id="ARBA00022478"/>
    </source>
</evidence>
<dbReference type="GO" id="GO:0006383">
    <property type="term" value="P:transcription by RNA polymerase III"/>
    <property type="evidence" value="ECO:0007669"/>
    <property type="project" value="TreeGrafter"/>
</dbReference>
<reference evidence="5" key="1">
    <citation type="submission" date="2018-11" db="EMBL/GenBank/DDBJ databases">
        <title>Henneguya salminicola genome and transcriptome.</title>
        <authorList>
            <person name="Yahalomi D."/>
            <person name="Atkinson S.D."/>
            <person name="Neuhof M."/>
            <person name="Chang E.S."/>
            <person name="Philippe H."/>
            <person name="Cartwright P."/>
            <person name="Bartholomew J.L."/>
            <person name="Huchon D."/>
        </authorList>
    </citation>
    <scope>NUCLEOTIDE SEQUENCE</scope>
    <source>
        <strain evidence="5">Hz1</strain>
        <tissue evidence="5">Whole</tissue>
    </source>
</reference>
<dbReference type="PROSITE" id="PS01154">
    <property type="entry name" value="RNA_POL_L_13KD"/>
    <property type="match status" value="1"/>
</dbReference>
<dbReference type="GO" id="GO:0006362">
    <property type="term" value="P:transcription elongation by RNA polymerase I"/>
    <property type="evidence" value="ECO:0007669"/>
    <property type="project" value="TreeGrafter"/>
</dbReference>
<dbReference type="Gene3D" id="3.30.1360.10">
    <property type="entry name" value="RNA polymerase, RBP11-like subunit"/>
    <property type="match status" value="1"/>
</dbReference>
<dbReference type="InterPro" id="IPR009025">
    <property type="entry name" value="RBP11-like_dimer"/>
</dbReference>
<dbReference type="OrthoDB" id="510325at2759"/>